<accession>A0A8T6QX06</accession>
<protein>
    <submittedName>
        <fullName evidence="2">Uncharacterized protein</fullName>
    </submittedName>
</protein>
<keyword evidence="1" id="KW-1133">Transmembrane helix</keyword>
<reference evidence="2" key="2">
    <citation type="journal article" date="2015" name="Genome Announc.">
        <title>Draft Genome Sequence of Filamentous Marine Cyanobacterium Lyngbya confervoides Strain BDU141951.</title>
        <authorList>
            <person name="Chandrababunaidu M.M."/>
            <person name="Sen D."/>
            <person name="Tripathy S."/>
        </authorList>
    </citation>
    <scope>NUCLEOTIDE SEQUENCE</scope>
    <source>
        <strain evidence="2">BDU141951</strain>
    </source>
</reference>
<evidence type="ECO:0000313" key="2">
    <source>
        <dbReference type="EMBL" id="NEV69857.1"/>
    </source>
</evidence>
<comment type="caution">
    <text evidence="2">The sequence shown here is derived from an EMBL/GenBank/DDBJ whole genome shotgun (WGS) entry which is preliminary data.</text>
</comment>
<evidence type="ECO:0000256" key="1">
    <source>
        <dbReference type="SAM" id="Phobius"/>
    </source>
</evidence>
<organism evidence="2">
    <name type="scientific">Lyngbya confervoides BDU141951</name>
    <dbReference type="NCBI Taxonomy" id="1574623"/>
    <lineage>
        <taxon>Bacteria</taxon>
        <taxon>Bacillati</taxon>
        <taxon>Cyanobacteriota</taxon>
        <taxon>Cyanophyceae</taxon>
        <taxon>Oscillatoriophycideae</taxon>
        <taxon>Oscillatoriales</taxon>
        <taxon>Microcoleaceae</taxon>
        <taxon>Lyngbya</taxon>
    </lineage>
</organism>
<feature type="transmembrane region" description="Helical" evidence="1">
    <location>
        <begin position="25"/>
        <end position="50"/>
    </location>
</feature>
<proteinExistence type="predicted"/>
<gene>
    <name evidence="2" type="ORF">QQ91_022440</name>
</gene>
<reference evidence="2" key="3">
    <citation type="submission" date="2020-02" db="EMBL/GenBank/DDBJ databases">
        <authorList>
            <person name="Sarangi A.N."/>
            <person name="Ghosh S."/>
            <person name="Mukherjee M."/>
            <person name="Tripathy S."/>
        </authorList>
    </citation>
    <scope>NUCLEOTIDE SEQUENCE</scope>
    <source>
        <strain evidence="2">BDU141951</strain>
    </source>
</reference>
<reference evidence="2" key="1">
    <citation type="submission" date="2014-11" db="EMBL/GenBank/DDBJ databases">
        <authorList>
            <person name="Malar M.C."/>
            <person name="Sen D."/>
            <person name="Tripathy S."/>
        </authorList>
    </citation>
    <scope>NUCLEOTIDE SEQUENCE</scope>
    <source>
        <strain evidence="2">BDU141951</strain>
    </source>
</reference>
<dbReference type="AlphaFoldDB" id="A0A8T6QX06"/>
<dbReference type="EMBL" id="JTHE02000003">
    <property type="protein sequence ID" value="NEV69857.1"/>
    <property type="molecule type" value="Genomic_DNA"/>
</dbReference>
<keyword evidence="1" id="KW-0472">Membrane</keyword>
<keyword evidence="1" id="KW-0812">Transmembrane</keyword>
<name>A0A8T6QX06_9CYAN</name>
<sequence length="53" mass="5571">MSFIYCLILIAIAWALSTFIDSLASIGALFGGLPMWLGLAVVAGVMAWLVGEP</sequence>